<evidence type="ECO:0000313" key="3">
    <source>
        <dbReference type="WBParaSite" id="jg20456"/>
    </source>
</evidence>
<feature type="compositionally biased region" description="Polar residues" evidence="1">
    <location>
        <begin position="50"/>
        <end position="67"/>
    </location>
</feature>
<evidence type="ECO:0000313" key="2">
    <source>
        <dbReference type="Proteomes" id="UP000887574"/>
    </source>
</evidence>
<name>A0A915DIV0_9BILA</name>
<evidence type="ECO:0000256" key="1">
    <source>
        <dbReference type="SAM" id="MobiDB-lite"/>
    </source>
</evidence>
<feature type="region of interest" description="Disordered" evidence="1">
    <location>
        <begin position="33"/>
        <end position="74"/>
    </location>
</feature>
<organism evidence="2 3">
    <name type="scientific">Ditylenchus dipsaci</name>
    <dbReference type="NCBI Taxonomy" id="166011"/>
    <lineage>
        <taxon>Eukaryota</taxon>
        <taxon>Metazoa</taxon>
        <taxon>Ecdysozoa</taxon>
        <taxon>Nematoda</taxon>
        <taxon>Chromadorea</taxon>
        <taxon>Rhabditida</taxon>
        <taxon>Tylenchina</taxon>
        <taxon>Tylenchomorpha</taxon>
        <taxon>Sphaerularioidea</taxon>
        <taxon>Anguinidae</taxon>
        <taxon>Anguininae</taxon>
        <taxon>Ditylenchus</taxon>
    </lineage>
</organism>
<reference evidence="3" key="1">
    <citation type="submission" date="2022-11" db="UniProtKB">
        <authorList>
            <consortium name="WormBaseParasite"/>
        </authorList>
    </citation>
    <scope>IDENTIFICATION</scope>
</reference>
<sequence length="161" mass="18568">MLYKLGVLKFVEAARDGSTKAIAITDEVDHLATKSTKQGKKESEDDDYTDFNNKPIKNSMHSTASPHESSEFIPTLASKPTKPKIVKTTVIPTRPVGGYPLRKVGYYFQHYPYDKLPRFYQLNPHLHYIYPQQYEHARWDYSPQYNSGNNYYNPQLLGVYG</sequence>
<dbReference type="WBParaSite" id="jg20456">
    <property type="protein sequence ID" value="jg20456"/>
    <property type="gene ID" value="jg20456"/>
</dbReference>
<dbReference type="Proteomes" id="UP000887574">
    <property type="component" value="Unplaced"/>
</dbReference>
<protein>
    <submittedName>
        <fullName evidence="3">Uncharacterized protein</fullName>
    </submittedName>
</protein>
<keyword evidence="2" id="KW-1185">Reference proteome</keyword>
<proteinExistence type="predicted"/>
<dbReference type="AlphaFoldDB" id="A0A915DIV0"/>
<accession>A0A915DIV0</accession>